<evidence type="ECO:0000256" key="1">
    <source>
        <dbReference type="ARBA" id="ARBA00001933"/>
    </source>
</evidence>
<dbReference type="InterPro" id="IPR015421">
    <property type="entry name" value="PyrdxlP-dep_Trfase_major"/>
</dbReference>
<reference evidence="11 12" key="1">
    <citation type="journal article" date="2024" name="Front Chem Biol">
        <title>Unveiling the potential of Daldinia eschscholtzii MFLUCC 19-0629 through bioactivity and bioinformatics studies for enhanced sustainable agriculture production.</title>
        <authorList>
            <person name="Brooks S."/>
            <person name="Weaver J.A."/>
            <person name="Klomchit A."/>
            <person name="Alharthi S.A."/>
            <person name="Onlamun T."/>
            <person name="Nurani R."/>
            <person name="Vong T.K."/>
            <person name="Alberti F."/>
            <person name="Greco C."/>
        </authorList>
    </citation>
    <scope>NUCLEOTIDE SEQUENCE [LARGE SCALE GENOMIC DNA]</scope>
    <source>
        <strain evidence="11">MFLUCC 19-0629</strain>
    </source>
</reference>
<dbReference type="FunFam" id="3.90.1150.10:FF:000152">
    <property type="entry name" value="Ornithine aminotransferase"/>
    <property type="match status" value="1"/>
</dbReference>
<dbReference type="FunFam" id="3.40.640.10:FF:000011">
    <property type="entry name" value="Ornithine aminotransferase"/>
    <property type="match status" value="1"/>
</dbReference>
<evidence type="ECO:0000256" key="9">
    <source>
        <dbReference type="RuleBase" id="RU365036"/>
    </source>
</evidence>
<dbReference type="Pfam" id="PF00202">
    <property type="entry name" value="Aminotran_3"/>
    <property type="match status" value="1"/>
</dbReference>
<feature type="compositionally biased region" description="Low complexity" evidence="10">
    <location>
        <begin position="17"/>
        <end position="26"/>
    </location>
</feature>
<sequence length="454" mass="49014">MSPHADGSTLGSGSNGSATSSRYHSSSTKAAIQAENQFAAHNYHPLPVVFARAQGVDVWDPEGKHYIDFLSAYSAVNQGHCHPELVKALTEQAGRLTLSSRAFHNDVFPKWAEKVQAMFGYDMVLPMNTGAEAVETAIKIARKWAYKVKGVPQGKALVFGAEENFHGRTMTAVTLSTDPESKDNYGPYVPNIGAVSPSTGKPIRYNNVADLEEVLEAHGRETAAFIVEPIQGEAGVVVPDEDYLSKVHALCKKHNVLLICDEIQTGIGRTGRMLCSEWAGIKPDMITLGKAISGGMYPVSCVLSSKEIMLVVEPGTHGSTYGGNPLGCAVSIRALELMEEEQLTQKAEKLGNIFRDSLASFNSPVIKTIRGKGLLNAVVIDESKANGHSAWDLCLLLKEKGVLAKPTHGNIIRFAPPLVISEAQLRKALSIIGDALQELPKMKKHEDVHVGLEN</sequence>
<evidence type="ECO:0000256" key="6">
    <source>
        <dbReference type="ARBA" id="ARBA00022679"/>
    </source>
</evidence>
<dbReference type="GO" id="GO:0030170">
    <property type="term" value="F:pyridoxal phosphate binding"/>
    <property type="evidence" value="ECO:0007669"/>
    <property type="project" value="InterPro"/>
</dbReference>
<dbReference type="EMBL" id="JBANMG010000008">
    <property type="protein sequence ID" value="KAK6950190.1"/>
    <property type="molecule type" value="Genomic_DNA"/>
</dbReference>
<keyword evidence="7 8" id="KW-0663">Pyridoxal phosphate</keyword>
<keyword evidence="5 9" id="KW-0032">Aminotransferase</keyword>
<protein>
    <recommendedName>
        <fullName evidence="4 9">Ornithine aminotransferase</fullName>
        <ecNumber evidence="4 9">2.6.1.13</ecNumber>
    </recommendedName>
</protein>
<dbReference type="InterPro" id="IPR010164">
    <property type="entry name" value="Orn_aminotrans"/>
</dbReference>
<dbReference type="Gene3D" id="3.40.640.10">
    <property type="entry name" value="Type I PLP-dependent aspartate aminotransferase-like (Major domain)"/>
    <property type="match status" value="1"/>
</dbReference>
<dbReference type="GO" id="GO:0019544">
    <property type="term" value="P:L-arginine catabolic process to L-glutamate"/>
    <property type="evidence" value="ECO:0007669"/>
    <property type="project" value="TreeGrafter"/>
</dbReference>
<evidence type="ECO:0000256" key="7">
    <source>
        <dbReference type="ARBA" id="ARBA00022898"/>
    </source>
</evidence>
<evidence type="ECO:0000256" key="2">
    <source>
        <dbReference type="ARBA" id="ARBA00004998"/>
    </source>
</evidence>
<dbReference type="AlphaFoldDB" id="A0AAX6MC11"/>
<dbReference type="InterPro" id="IPR050103">
    <property type="entry name" value="Class-III_PLP-dep_AT"/>
</dbReference>
<dbReference type="CDD" id="cd00610">
    <property type="entry name" value="OAT_like"/>
    <property type="match status" value="1"/>
</dbReference>
<dbReference type="NCBIfam" id="TIGR01885">
    <property type="entry name" value="Orn_aminotrans"/>
    <property type="match status" value="1"/>
</dbReference>
<dbReference type="GO" id="GO:0010121">
    <property type="term" value="P:L-arginine catabolic process to proline via ornithine"/>
    <property type="evidence" value="ECO:0007669"/>
    <property type="project" value="TreeGrafter"/>
</dbReference>
<dbReference type="PIRSF" id="PIRSF000521">
    <property type="entry name" value="Transaminase_4ab_Lys_Orn"/>
    <property type="match status" value="1"/>
</dbReference>
<comment type="cofactor">
    <cofactor evidence="1 9">
        <name>pyridoxal 5'-phosphate</name>
        <dbReference type="ChEBI" id="CHEBI:597326"/>
    </cofactor>
</comment>
<feature type="region of interest" description="Disordered" evidence="10">
    <location>
        <begin position="1"/>
        <end position="26"/>
    </location>
</feature>
<gene>
    <name evidence="11" type="ORF">Daesc_008516</name>
</gene>
<comment type="catalytic activity">
    <reaction evidence="9">
        <text>a 2-oxocarboxylate + L-ornithine = L-glutamate 5-semialdehyde + an L-alpha-amino acid</text>
        <dbReference type="Rhea" id="RHEA:13877"/>
        <dbReference type="ChEBI" id="CHEBI:35179"/>
        <dbReference type="ChEBI" id="CHEBI:46911"/>
        <dbReference type="ChEBI" id="CHEBI:58066"/>
        <dbReference type="ChEBI" id="CHEBI:59869"/>
        <dbReference type="EC" id="2.6.1.13"/>
    </reaction>
</comment>
<dbReference type="InterPro" id="IPR049704">
    <property type="entry name" value="Aminotrans_3_PPA_site"/>
</dbReference>
<dbReference type="PANTHER" id="PTHR11986">
    <property type="entry name" value="AMINOTRANSFERASE CLASS III"/>
    <property type="match status" value="1"/>
</dbReference>
<keyword evidence="6 9" id="KW-0808">Transferase</keyword>
<evidence type="ECO:0000313" key="12">
    <source>
        <dbReference type="Proteomes" id="UP001369815"/>
    </source>
</evidence>
<evidence type="ECO:0000313" key="11">
    <source>
        <dbReference type="EMBL" id="KAK6950190.1"/>
    </source>
</evidence>
<dbReference type="EC" id="2.6.1.13" evidence="4 9"/>
<comment type="similarity">
    <text evidence="3 8">Belongs to the class-III pyridoxal-phosphate-dependent aminotransferase family.</text>
</comment>
<dbReference type="SUPFAM" id="SSF53383">
    <property type="entry name" value="PLP-dependent transferases"/>
    <property type="match status" value="1"/>
</dbReference>
<dbReference type="GO" id="GO:0005737">
    <property type="term" value="C:cytoplasm"/>
    <property type="evidence" value="ECO:0007669"/>
    <property type="project" value="TreeGrafter"/>
</dbReference>
<evidence type="ECO:0000256" key="4">
    <source>
        <dbReference type="ARBA" id="ARBA00012924"/>
    </source>
</evidence>
<keyword evidence="12" id="KW-1185">Reference proteome</keyword>
<dbReference type="Proteomes" id="UP001369815">
    <property type="component" value="Unassembled WGS sequence"/>
</dbReference>
<comment type="pathway">
    <text evidence="2 9">Amino-acid biosynthesis; L-proline biosynthesis; L-glutamate 5-semialdehyde from L-ornithine: step 1/1.</text>
</comment>
<evidence type="ECO:0000256" key="5">
    <source>
        <dbReference type="ARBA" id="ARBA00022576"/>
    </source>
</evidence>
<dbReference type="PANTHER" id="PTHR11986:SF18">
    <property type="entry name" value="ORNITHINE AMINOTRANSFERASE, MITOCHONDRIAL"/>
    <property type="match status" value="1"/>
</dbReference>
<comment type="caution">
    <text evidence="11">The sequence shown here is derived from an EMBL/GenBank/DDBJ whole genome shotgun (WGS) entry which is preliminary data.</text>
</comment>
<evidence type="ECO:0000256" key="3">
    <source>
        <dbReference type="ARBA" id="ARBA00008954"/>
    </source>
</evidence>
<name>A0AAX6MC11_9PEZI</name>
<dbReference type="InterPro" id="IPR005814">
    <property type="entry name" value="Aminotrans_3"/>
</dbReference>
<dbReference type="InterPro" id="IPR015422">
    <property type="entry name" value="PyrdxlP-dep_Trfase_small"/>
</dbReference>
<accession>A0AAX6MC11</accession>
<proteinExistence type="inferred from homology"/>
<evidence type="ECO:0000256" key="10">
    <source>
        <dbReference type="SAM" id="MobiDB-lite"/>
    </source>
</evidence>
<dbReference type="GO" id="GO:0004587">
    <property type="term" value="F:ornithine aminotransferase activity"/>
    <property type="evidence" value="ECO:0007669"/>
    <property type="project" value="UniProtKB-EC"/>
</dbReference>
<dbReference type="Gene3D" id="3.90.1150.10">
    <property type="entry name" value="Aspartate Aminotransferase, domain 1"/>
    <property type="match status" value="1"/>
</dbReference>
<organism evidence="11 12">
    <name type="scientific">Daldinia eschscholtzii</name>
    <dbReference type="NCBI Taxonomy" id="292717"/>
    <lineage>
        <taxon>Eukaryota</taxon>
        <taxon>Fungi</taxon>
        <taxon>Dikarya</taxon>
        <taxon>Ascomycota</taxon>
        <taxon>Pezizomycotina</taxon>
        <taxon>Sordariomycetes</taxon>
        <taxon>Xylariomycetidae</taxon>
        <taxon>Xylariales</taxon>
        <taxon>Hypoxylaceae</taxon>
        <taxon>Daldinia</taxon>
    </lineage>
</organism>
<evidence type="ECO:0000256" key="8">
    <source>
        <dbReference type="RuleBase" id="RU003560"/>
    </source>
</evidence>
<dbReference type="PROSITE" id="PS00600">
    <property type="entry name" value="AA_TRANSFER_CLASS_3"/>
    <property type="match status" value="1"/>
</dbReference>
<dbReference type="InterPro" id="IPR015424">
    <property type="entry name" value="PyrdxlP-dep_Trfase"/>
</dbReference>
<dbReference type="GO" id="GO:0042802">
    <property type="term" value="F:identical protein binding"/>
    <property type="evidence" value="ECO:0007669"/>
    <property type="project" value="TreeGrafter"/>
</dbReference>